<evidence type="ECO:0000313" key="8">
    <source>
        <dbReference type="EMBL" id="CAB5068198.1"/>
    </source>
</evidence>
<feature type="transmembrane region" description="Helical" evidence="7">
    <location>
        <begin position="313"/>
        <end position="338"/>
    </location>
</feature>
<keyword evidence="3" id="KW-1003">Cell membrane</keyword>
<evidence type="ECO:0000256" key="2">
    <source>
        <dbReference type="ARBA" id="ARBA00022448"/>
    </source>
</evidence>
<evidence type="ECO:0000256" key="1">
    <source>
        <dbReference type="ARBA" id="ARBA00004651"/>
    </source>
</evidence>
<dbReference type="PRINTS" id="PR01988">
    <property type="entry name" value="EXPORTERBACE"/>
</dbReference>
<dbReference type="EMBL" id="CAFBQU010000086">
    <property type="protein sequence ID" value="CAB5068198.1"/>
    <property type="molecule type" value="Genomic_DNA"/>
</dbReference>
<proteinExistence type="predicted"/>
<evidence type="ECO:0000256" key="6">
    <source>
        <dbReference type="ARBA" id="ARBA00023136"/>
    </source>
</evidence>
<evidence type="ECO:0000256" key="3">
    <source>
        <dbReference type="ARBA" id="ARBA00022475"/>
    </source>
</evidence>
<dbReference type="CDD" id="cd06173">
    <property type="entry name" value="MFS_MefA_like"/>
    <property type="match status" value="1"/>
</dbReference>
<feature type="transmembrane region" description="Helical" evidence="7">
    <location>
        <begin position="289"/>
        <end position="307"/>
    </location>
</feature>
<feature type="transmembrane region" description="Helical" evidence="7">
    <location>
        <begin position="224"/>
        <end position="249"/>
    </location>
</feature>
<organism evidence="8">
    <name type="scientific">freshwater metagenome</name>
    <dbReference type="NCBI Taxonomy" id="449393"/>
    <lineage>
        <taxon>unclassified sequences</taxon>
        <taxon>metagenomes</taxon>
        <taxon>ecological metagenomes</taxon>
    </lineage>
</organism>
<dbReference type="Pfam" id="PF05977">
    <property type="entry name" value="MFS_3"/>
    <property type="match status" value="1"/>
</dbReference>
<keyword evidence="4 7" id="KW-0812">Transmembrane</keyword>
<reference evidence="8" key="1">
    <citation type="submission" date="2020-05" db="EMBL/GenBank/DDBJ databases">
        <authorList>
            <person name="Chiriac C."/>
            <person name="Salcher M."/>
            <person name="Ghai R."/>
            <person name="Kavagutti S V."/>
        </authorList>
    </citation>
    <scope>NUCLEOTIDE SEQUENCE</scope>
</reference>
<feature type="transmembrane region" description="Helical" evidence="7">
    <location>
        <begin position="99"/>
        <end position="119"/>
    </location>
</feature>
<feature type="transmembrane region" description="Helical" evidence="7">
    <location>
        <begin position="12"/>
        <end position="32"/>
    </location>
</feature>
<dbReference type="PANTHER" id="PTHR43266:SF2">
    <property type="entry name" value="MAJOR FACILITATOR SUPERFAMILY (MFS) PROFILE DOMAIN-CONTAINING PROTEIN"/>
    <property type="match status" value="1"/>
</dbReference>
<sequence length="417" mass="43781">MLKLLRENRDIRLLFIAQVISYLGDWFTFVALAGLVEDATGSKFLVSLVMVAFSLPSFLASPIAGPTADRYDRKKVLVIVSCCQAIAAFGLITAGDSRIWMVFLFQSSISALAAFIRPASEAALPNLARNPEELAKANSLLGATWGIMLAVGAGLGGLFSQAFGRTAAFLADGISFLIAAALFAAIQTKMQEHRTHQPGDAKRPRMRPLDDMKEALHLAREDKVILALVASKTTFAVGAGIVSQLAVLASDVFKSGDAGRGMLIGVRGIGSGLGPIIGARFVKGNLQKLLFTCGIAGLLFSVFYLGAAVSPNIAIAGICVALAHFGGGAQWTLSSYGLQMRSPDAVRGRVLAGDFAIVTLMLSLSSAASGLLADAVGVRVTIAVFAVTAAIASVSYLVLTKPIRERLRTEQQHPSGS</sequence>
<feature type="transmembrane region" description="Helical" evidence="7">
    <location>
        <begin position="140"/>
        <end position="160"/>
    </location>
</feature>
<feature type="transmembrane region" description="Helical" evidence="7">
    <location>
        <begin position="261"/>
        <end position="282"/>
    </location>
</feature>
<feature type="transmembrane region" description="Helical" evidence="7">
    <location>
        <begin position="350"/>
        <end position="372"/>
    </location>
</feature>
<name>A0A6J7UUL2_9ZZZZ</name>
<feature type="transmembrane region" description="Helical" evidence="7">
    <location>
        <begin position="378"/>
        <end position="399"/>
    </location>
</feature>
<keyword evidence="6 7" id="KW-0472">Membrane</keyword>
<dbReference type="InterPro" id="IPR036259">
    <property type="entry name" value="MFS_trans_sf"/>
</dbReference>
<feature type="transmembrane region" description="Helical" evidence="7">
    <location>
        <begin position="44"/>
        <end position="64"/>
    </location>
</feature>
<accession>A0A6J7UUL2</accession>
<dbReference type="SUPFAM" id="SSF103473">
    <property type="entry name" value="MFS general substrate transporter"/>
    <property type="match status" value="1"/>
</dbReference>
<keyword evidence="2" id="KW-0813">Transport</keyword>
<dbReference type="GO" id="GO:0005886">
    <property type="term" value="C:plasma membrane"/>
    <property type="evidence" value="ECO:0007669"/>
    <property type="project" value="UniProtKB-SubCell"/>
</dbReference>
<dbReference type="Gene3D" id="1.20.1250.20">
    <property type="entry name" value="MFS general substrate transporter like domains"/>
    <property type="match status" value="1"/>
</dbReference>
<protein>
    <submittedName>
        <fullName evidence="8">Unannotated protein</fullName>
    </submittedName>
</protein>
<comment type="subcellular location">
    <subcellularLocation>
        <location evidence="1">Cell membrane</location>
        <topology evidence="1">Multi-pass membrane protein</topology>
    </subcellularLocation>
</comment>
<keyword evidence="5 7" id="KW-1133">Transmembrane helix</keyword>
<feature type="transmembrane region" description="Helical" evidence="7">
    <location>
        <begin position="166"/>
        <end position="186"/>
    </location>
</feature>
<feature type="transmembrane region" description="Helical" evidence="7">
    <location>
        <begin position="76"/>
        <end position="93"/>
    </location>
</feature>
<dbReference type="PANTHER" id="PTHR43266">
    <property type="entry name" value="MACROLIDE-EFFLUX PROTEIN"/>
    <property type="match status" value="1"/>
</dbReference>
<evidence type="ECO:0000256" key="5">
    <source>
        <dbReference type="ARBA" id="ARBA00022989"/>
    </source>
</evidence>
<dbReference type="InterPro" id="IPR022324">
    <property type="entry name" value="Bacilysin_exporter_BacE_put"/>
</dbReference>
<dbReference type="AlphaFoldDB" id="A0A6J7UUL2"/>
<gene>
    <name evidence="8" type="ORF">UFOPK4347_01711</name>
</gene>
<evidence type="ECO:0000256" key="7">
    <source>
        <dbReference type="SAM" id="Phobius"/>
    </source>
</evidence>
<dbReference type="InterPro" id="IPR010290">
    <property type="entry name" value="TM_effector"/>
</dbReference>
<evidence type="ECO:0000256" key="4">
    <source>
        <dbReference type="ARBA" id="ARBA00022692"/>
    </source>
</evidence>